<proteinExistence type="predicted"/>
<dbReference type="InterPro" id="IPR023296">
    <property type="entry name" value="Glyco_hydro_beta-prop_sf"/>
</dbReference>
<dbReference type="AlphaFoldDB" id="A0A7K3WPJ2"/>
<dbReference type="Proteomes" id="UP000486602">
    <property type="component" value="Unassembled WGS sequence"/>
</dbReference>
<name>A0A7K3WPJ2_9FLAO</name>
<keyword evidence="2" id="KW-1185">Reference proteome</keyword>
<protein>
    <submittedName>
        <fullName evidence="1">Glycoside hydrolase family 32 protein</fullName>
    </submittedName>
</protein>
<evidence type="ECO:0000313" key="2">
    <source>
        <dbReference type="Proteomes" id="UP000486602"/>
    </source>
</evidence>
<evidence type="ECO:0000313" key="1">
    <source>
        <dbReference type="EMBL" id="NEN23408.1"/>
    </source>
</evidence>
<comment type="caution">
    <text evidence="1">The sequence shown here is derived from an EMBL/GenBank/DDBJ whole genome shotgun (WGS) entry which is preliminary data.</text>
</comment>
<dbReference type="Gene3D" id="2.115.10.20">
    <property type="entry name" value="Glycosyl hydrolase domain, family 43"/>
    <property type="match status" value="2"/>
</dbReference>
<sequence length="308" mass="34792">MTSVSYGRIFDPANDLPTGYTHASNPVGIVVPGSESLIRIFFSSRDTSGKSHVFSADYKFENRKFGLLSTSIKPILSPGEPGLFDCDGISVGSVVMDEEVLRLYYVGWQLQKSVPWINTIGLALSDDFGKSFTKSGRVPVMDRSEEDPFSMSYPWVEKVNDRYEMWYGSNLVWGKSKQDMLHVIKRANSVDGKQWVRNSADLFQLTKDMTAMSRPSALRTSDKTILLLSIKDGNNNYGIWQAQTINEIDWDLKKMEIESTGLWDEKSQSYGSFFIFENTVFILYNGNEFGKTGFGVAELELSDRKFTV</sequence>
<dbReference type="GO" id="GO:0016787">
    <property type="term" value="F:hydrolase activity"/>
    <property type="evidence" value="ECO:0007669"/>
    <property type="project" value="UniProtKB-KW"/>
</dbReference>
<dbReference type="RefSeq" id="WP_163284613.1">
    <property type="nucleotide sequence ID" value="NZ_JAAGVY010000011.1"/>
</dbReference>
<gene>
    <name evidence="1" type="ORF">G3O08_07835</name>
</gene>
<dbReference type="SUPFAM" id="SSF75005">
    <property type="entry name" value="Arabinanase/levansucrase/invertase"/>
    <property type="match status" value="1"/>
</dbReference>
<keyword evidence="1" id="KW-0378">Hydrolase</keyword>
<organism evidence="1 2">
    <name type="scientific">Cryomorpha ignava</name>
    <dbReference type="NCBI Taxonomy" id="101383"/>
    <lineage>
        <taxon>Bacteria</taxon>
        <taxon>Pseudomonadati</taxon>
        <taxon>Bacteroidota</taxon>
        <taxon>Flavobacteriia</taxon>
        <taxon>Flavobacteriales</taxon>
        <taxon>Cryomorphaceae</taxon>
        <taxon>Cryomorpha</taxon>
    </lineage>
</organism>
<reference evidence="1 2" key="1">
    <citation type="submission" date="2020-02" db="EMBL/GenBank/DDBJ databases">
        <title>Out from the shadows clarifying the taxonomy of the family Cryomorphaceae and related taxa by utilizing the GTDB taxonomic framework.</title>
        <authorList>
            <person name="Bowman J.P."/>
        </authorList>
    </citation>
    <scope>NUCLEOTIDE SEQUENCE [LARGE SCALE GENOMIC DNA]</scope>
    <source>
        <strain evidence="1 2">QSSC 1-22</strain>
    </source>
</reference>
<accession>A0A7K3WPJ2</accession>
<dbReference type="EMBL" id="JAAGVY010000011">
    <property type="protein sequence ID" value="NEN23408.1"/>
    <property type="molecule type" value="Genomic_DNA"/>
</dbReference>